<keyword evidence="3" id="KW-1185">Reference proteome</keyword>
<sequence length="132" mass="13549">MNTRPSLLRSIPFWILVAASLVSVVLGAWIFSMRLGQMTATLTDGSATAVDVYVGPSVALFGTVLVGAGVIGLLLALAVAAASSLRPKAPVEVVEPIGWTDEEEIVEVVTVPAAPVADAEPVATEAEVPVGR</sequence>
<keyword evidence="1" id="KW-0472">Membrane</keyword>
<evidence type="ECO:0008006" key="4">
    <source>
        <dbReference type="Google" id="ProtNLM"/>
    </source>
</evidence>
<evidence type="ECO:0000313" key="2">
    <source>
        <dbReference type="EMBL" id="GAA1987981.1"/>
    </source>
</evidence>
<feature type="transmembrane region" description="Helical" evidence="1">
    <location>
        <begin position="52"/>
        <end position="80"/>
    </location>
</feature>
<name>A0ABN2SJY8_9MICO</name>
<feature type="transmembrane region" description="Helical" evidence="1">
    <location>
        <begin position="12"/>
        <end position="32"/>
    </location>
</feature>
<dbReference type="Proteomes" id="UP001500326">
    <property type="component" value="Unassembled WGS sequence"/>
</dbReference>
<comment type="caution">
    <text evidence="2">The sequence shown here is derived from an EMBL/GenBank/DDBJ whole genome shotgun (WGS) entry which is preliminary data.</text>
</comment>
<proteinExistence type="predicted"/>
<protein>
    <recommendedName>
        <fullName evidence="4">Dinucleotide-utilizing enzyme</fullName>
    </recommendedName>
</protein>
<organism evidence="2 3">
    <name type="scientific">Microbacterium pumilum</name>
    <dbReference type="NCBI Taxonomy" id="344165"/>
    <lineage>
        <taxon>Bacteria</taxon>
        <taxon>Bacillati</taxon>
        <taxon>Actinomycetota</taxon>
        <taxon>Actinomycetes</taxon>
        <taxon>Micrococcales</taxon>
        <taxon>Microbacteriaceae</taxon>
        <taxon>Microbacterium</taxon>
    </lineage>
</organism>
<keyword evidence="1" id="KW-1133">Transmembrane helix</keyword>
<keyword evidence="1" id="KW-0812">Transmembrane</keyword>
<evidence type="ECO:0000256" key="1">
    <source>
        <dbReference type="SAM" id="Phobius"/>
    </source>
</evidence>
<evidence type="ECO:0000313" key="3">
    <source>
        <dbReference type="Proteomes" id="UP001500326"/>
    </source>
</evidence>
<reference evidence="2 3" key="1">
    <citation type="journal article" date="2019" name="Int. J. Syst. Evol. Microbiol.">
        <title>The Global Catalogue of Microorganisms (GCM) 10K type strain sequencing project: providing services to taxonomists for standard genome sequencing and annotation.</title>
        <authorList>
            <consortium name="The Broad Institute Genomics Platform"/>
            <consortium name="The Broad Institute Genome Sequencing Center for Infectious Disease"/>
            <person name="Wu L."/>
            <person name="Ma J."/>
        </authorList>
    </citation>
    <scope>NUCLEOTIDE SEQUENCE [LARGE SCALE GENOMIC DNA]</scope>
    <source>
        <strain evidence="2 3">JCM 14902</strain>
    </source>
</reference>
<dbReference type="RefSeq" id="WP_344062172.1">
    <property type="nucleotide sequence ID" value="NZ_BAAAOH010000001.1"/>
</dbReference>
<accession>A0ABN2SJY8</accession>
<gene>
    <name evidence="2" type="ORF">GCM10009777_23340</name>
</gene>
<dbReference type="EMBL" id="BAAAOH010000001">
    <property type="protein sequence ID" value="GAA1987981.1"/>
    <property type="molecule type" value="Genomic_DNA"/>
</dbReference>